<dbReference type="AlphaFoldDB" id="W6YMC4"/>
<proteinExistence type="predicted"/>
<dbReference type="Proteomes" id="UP000053841">
    <property type="component" value="Unassembled WGS sequence"/>
</dbReference>
<feature type="non-terminal residue" evidence="1">
    <location>
        <position position="67"/>
    </location>
</feature>
<sequence length="67" mass="6869">MKTSYAAIVSILCVGAYSYNSQQALGSVDVLGTSYECKNGGTPTLECTDSSTVPTCACACSNGITFN</sequence>
<dbReference type="GeneID" id="19149945"/>
<dbReference type="EMBL" id="KI964630">
    <property type="protein sequence ID" value="EUC32556.1"/>
    <property type="molecule type" value="Genomic_DNA"/>
</dbReference>
<keyword evidence="2" id="KW-1185">Reference proteome</keyword>
<dbReference type="KEGG" id="bze:COCCADRAFT_49095"/>
<protein>
    <submittedName>
        <fullName evidence="1">Uncharacterized protein</fullName>
    </submittedName>
</protein>
<evidence type="ECO:0000313" key="1">
    <source>
        <dbReference type="EMBL" id="EUC32556.1"/>
    </source>
</evidence>
<evidence type="ECO:0000313" key="2">
    <source>
        <dbReference type="Proteomes" id="UP000053841"/>
    </source>
</evidence>
<gene>
    <name evidence="1" type="ORF">COCCADRAFT_49095</name>
</gene>
<dbReference type="OrthoDB" id="3688278at2759"/>
<dbReference type="HOGENOM" id="CLU_2812148_0_0_1"/>
<name>W6YMC4_COCC2</name>
<accession>W6YMC4</accession>
<reference evidence="1 2" key="1">
    <citation type="journal article" date="2013" name="PLoS Genet.">
        <title>Comparative genome structure, secondary metabolite, and effector coding capacity across Cochliobolus pathogens.</title>
        <authorList>
            <person name="Condon B.J."/>
            <person name="Leng Y."/>
            <person name="Wu D."/>
            <person name="Bushley K.E."/>
            <person name="Ohm R.A."/>
            <person name="Otillar R."/>
            <person name="Martin J."/>
            <person name="Schackwitz W."/>
            <person name="Grimwood J."/>
            <person name="MohdZainudin N."/>
            <person name="Xue C."/>
            <person name="Wang R."/>
            <person name="Manning V.A."/>
            <person name="Dhillon B."/>
            <person name="Tu Z.J."/>
            <person name="Steffenson B.J."/>
            <person name="Salamov A."/>
            <person name="Sun H."/>
            <person name="Lowry S."/>
            <person name="LaButti K."/>
            <person name="Han J."/>
            <person name="Copeland A."/>
            <person name="Lindquist E."/>
            <person name="Barry K."/>
            <person name="Schmutz J."/>
            <person name="Baker S.E."/>
            <person name="Ciuffetti L.M."/>
            <person name="Grigoriev I.V."/>
            <person name="Zhong S."/>
            <person name="Turgeon B.G."/>
        </authorList>
    </citation>
    <scope>NUCLEOTIDE SEQUENCE [LARGE SCALE GENOMIC DNA]</scope>
    <source>
        <strain evidence="1 2">26-R-13</strain>
    </source>
</reference>
<dbReference type="RefSeq" id="XP_007713131.1">
    <property type="nucleotide sequence ID" value="XM_007714941.1"/>
</dbReference>
<organism evidence="1 2">
    <name type="scientific">Cochliobolus carbonum (strain 26-R-13)</name>
    <name type="common">Maize leaf spot fungus</name>
    <name type="synonym">Bipolaris zeicola</name>
    <dbReference type="NCBI Taxonomy" id="930089"/>
    <lineage>
        <taxon>Eukaryota</taxon>
        <taxon>Fungi</taxon>
        <taxon>Dikarya</taxon>
        <taxon>Ascomycota</taxon>
        <taxon>Pezizomycotina</taxon>
        <taxon>Dothideomycetes</taxon>
        <taxon>Pleosporomycetidae</taxon>
        <taxon>Pleosporales</taxon>
        <taxon>Pleosporineae</taxon>
        <taxon>Pleosporaceae</taxon>
        <taxon>Bipolaris</taxon>
    </lineage>
</organism>